<proteinExistence type="predicted"/>
<dbReference type="Proteomes" id="UP000095282">
    <property type="component" value="Unplaced"/>
</dbReference>
<keyword evidence="1" id="KW-1185">Reference proteome</keyword>
<organism evidence="1 2">
    <name type="scientific">Caenorhabditis tropicalis</name>
    <dbReference type="NCBI Taxonomy" id="1561998"/>
    <lineage>
        <taxon>Eukaryota</taxon>
        <taxon>Metazoa</taxon>
        <taxon>Ecdysozoa</taxon>
        <taxon>Nematoda</taxon>
        <taxon>Chromadorea</taxon>
        <taxon>Rhabditida</taxon>
        <taxon>Rhabditina</taxon>
        <taxon>Rhabditomorpha</taxon>
        <taxon>Rhabditoidea</taxon>
        <taxon>Rhabditidae</taxon>
        <taxon>Peloderinae</taxon>
        <taxon>Caenorhabditis</taxon>
    </lineage>
</organism>
<dbReference type="AlphaFoldDB" id="A0A1I7TLW6"/>
<name>A0A1I7TLW6_9PELO</name>
<protein>
    <submittedName>
        <fullName evidence="2">C2H2-type domain-containing protein</fullName>
    </submittedName>
</protein>
<sequence>MEQTLKPDTVLPKKVDVLEEPDTLQNVDSEPDQEFFIAQEQEFEDDIPHYPIDEVLIESTQATRPKTTLKSTIFHSQNEAGVFCFNCKGTFNSYNQYQLHLHEDYNNGDCSKALPEHYYFERNDRTMMFNKNHRHSVMHHKPIKRDVSHIQCTLCKAVNFATTGDLYAHMIKCAASASNDEDSPINCPTAFGYGFPPSFNACQYVFPDPARDKVPRQSSSKEKHESEL</sequence>
<evidence type="ECO:0000313" key="1">
    <source>
        <dbReference type="Proteomes" id="UP000095282"/>
    </source>
</evidence>
<accession>A0A1I7TLW6</accession>
<evidence type="ECO:0000313" key="2">
    <source>
        <dbReference type="WBParaSite" id="Csp11.Scaffold628.g7212.t1"/>
    </source>
</evidence>
<dbReference type="WBParaSite" id="Csp11.Scaffold628.g7212.t1">
    <property type="protein sequence ID" value="Csp11.Scaffold628.g7212.t1"/>
    <property type="gene ID" value="Csp11.Scaffold628.g7212"/>
</dbReference>
<dbReference type="eggNOG" id="ENOG502TGUA">
    <property type="taxonomic scope" value="Eukaryota"/>
</dbReference>
<reference evidence="2" key="1">
    <citation type="submission" date="2016-11" db="UniProtKB">
        <authorList>
            <consortium name="WormBaseParasite"/>
        </authorList>
    </citation>
    <scope>IDENTIFICATION</scope>
</reference>